<proteinExistence type="predicted"/>
<dbReference type="WBParaSite" id="Hba_00789">
    <property type="protein sequence ID" value="Hba_00789"/>
    <property type="gene ID" value="Hba_00789"/>
</dbReference>
<evidence type="ECO:0000313" key="1">
    <source>
        <dbReference type="Proteomes" id="UP000095283"/>
    </source>
</evidence>
<dbReference type="Proteomes" id="UP000095283">
    <property type="component" value="Unplaced"/>
</dbReference>
<protein>
    <submittedName>
        <fullName evidence="2 3">Lipoprotein</fullName>
    </submittedName>
</protein>
<organism evidence="1 2">
    <name type="scientific">Heterorhabditis bacteriophora</name>
    <name type="common">Entomopathogenic nematode worm</name>
    <dbReference type="NCBI Taxonomy" id="37862"/>
    <lineage>
        <taxon>Eukaryota</taxon>
        <taxon>Metazoa</taxon>
        <taxon>Ecdysozoa</taxon>
        <taxon>Nematoda</taxon>
        <taxon>Chromadorea</taxon>
        <taxon>Rhabditida</taxon>
        <taxon>Rhabditina</taxon>
        <taxon>Rhabditomorpha</taxon>
        <taxon>Strongyloidea</taxon>
        <taxon>Heterorhabditidae</taxon>
        <taxon>Heterorhabditis</taxon>
    </lineage>
</organism>
<dbReference type="WBParaSite" id="Hba_03572">
    <property type="protein sequence ID" value="Hba_03572"/>
    <property type="gene ID" value="Hba_03572"/>
</dbReference>
<evidence type="ECO:0000313" key="3">
    <source>
        <dbReference type="WBParaSite" id="Hba_03572"/>
    </source>
</evidence>
<evidence type="ECO:0000313" key="2">
    <source>
        <dbReference type="WBParaSite" id="Hba_00789"/>
    </source>
</evidence>
<keyword evidence="1" id="KW-1185">Reference proteome</keyword>
<dbReference type="AlphaFoldDB" id="A0A1I7W820"/>
<sequence>MNKFIVIKCIFSFTLIIGSCYWN</sequence>
<reference evidence="2 3" key="1">
    <citation type="submission" date="2016-11" db="UniProtKB">
        <authorList>
            <consortium name="WormBaseParasite"/>
        </authorList>
    </citation>
    <scope>IDENTIFICATION</scope>
</reference>
<name>A0A1I7W820_HETBA</name>
<dbReference type="PROSITE" id="PS51257">
    <property type="entry name" value="PROKAR_LIPOPROTEIN"/>
    <property type="match status" value="1"/>
</dbReference>
<accession>A0A1I7W820</accession>